<comment type="caution">
    <text evidence="1">The sequence shown here is derived from an EMBL/GenBank/DDBJ whole genome shotgun (WGS) entry which is preliminary data.</text>
</comment>
<accession>A0A7X6RFR4</accession>
<proteinExistence type="predicted"/>
<gene>
    <name evidence="1" type="ORF">HF989_09645</name>
</gene>
<evidence type="ECO:0000313" key="1">
    <source>
        <dbReference type="EMBL" id="NKY69618.1"/>
    </source>
</evidence>
<sequence length="101" mass="11026">MIKLLPLGMTLWTISSTAGTLRIEYAVTTTRLIISARASKVLRRRTTIAPIAALNKTLDTRALITRIISPGRLSIEHDPGTHRSGATSLEHAPQILPPLIH</sequence>
<reference evidence="1 2" key="1">
    <citation type="submission" date="2020-04" db="EMBL/GenBank/DDBJ databases">
        <title>MicrobeNet Type strains.</title>
        <authorList>
            <person name="Nicholson A.C."/>
        </authorList>
    </citation>
    <scope>NUCLEOTIDE SEQUENCE [LARGE SCALE GENOMIC DNA]</scope>
    <source>
        <strain evidence="1 2">ATCC 700355</strain>
    </source>
</reference>
<evidence type="ECO:0000313" key="2">
    <source>
        <dbReference type="Proteomes" id="UP000554284"/>
    </source>
</evidence>
<organism evidence="1 2">
    <name type="scientific">Corynebacterium mucifaciens</name>
    <dbReference type="NCBI Taxonomy" id="57171"/>
    <lineage>
        <taxon>Bacteria</taxon>
        <taxon>Bacillati</taxon>
        <taxon>Actinomycetota</taxon>
        <taxon>Actinomycetes</taxon>
        <taxon>Mycobacteriales</taxon>
        <taxon>Corynebacteriaceae</taxon>
        <taxon>Corynebacterium</taxon>
    </lineage>
</organism>
<dbReference type="AlphaFoldDB" id="A0A7X6RFR4"/>
<dbReference type="Proteomes" id="UP000554284">
    <property type="component" value="Unassembled WGS sequence"/>
</dbReference>
<dbReference type="EMBL" id="JAAXPF010000013">
    <property type="protein sequence ID" value="NKY69618.1"/>
    <property type="molecule type" value="Genomic_DNA"/>
</dbReference>
<protein>
    <submittedName>
        <fullName evidence="1">Uncharacterized protein</fullName>
    </submittedName>
</protein>
<name>A0A7X6RFR4_9CORY</name>